<evidence type="ECO:0000313" key="5">
    <source>
        <dbReference type="EMBL" id="PQA85975.1"/>
    </source>
</evidence>
<dbReference type="InterPro" id="IPR042243">
    <property type="entry name" value="HypD_1"/>
</dbReference>
<dbReference type="Gene3D" id="3.40.50.11740">
    <property type="entry name" value="HypD, alpha/beta domain 2"/>
    <property type="match status" value="2"/>
</dbReference>
<dbReference type="GO" id="GO:0005506">
    <property type="term" value="F:iron ion binding"/>
    <property type="evidence" value="ECO:0007669"/>
    <property type="project" value="TreeGrafter"/>
</dbReference>
<dbReference type="InterPro" id="IPR002780">
    <property type="entry name" value="Hyd_form_HypD"/>
</dbReference>
<comment type="similarity">
    <text evidence="1 4">Belongs to the HypD family.</text>
</comment>
<dbReference type="PANTHER" id="PTHR30149:SF0">
    <property type="entry name" value="HYDROGENASE MATURATION FACTOR HYPD"/>
    <property type="match status" value="1"/>
</dbReference>
<keyword evidence="6" id="KW-1185">Reference proteome</keyword>
<keyword evidence="2" id="KW-0479">Metal-binding</keyword>
<dbReference type="EMBL" id="PJCH01000015">
    <property type="protein sequence ID" value="PQA85975.1"/>
    <property type="molecule type" value="Genomic_DNA"/>
</dbReference>
<proteinExistence type="inferred from homology"/>
<accession>A0A2S7K0C7</accession>
<evidence type="ECO:0000256" key="2">
    <source>
        <dbReference type="ARBA" id="ARBA00022723"/>
    </source>
</evidence>
<dbReference type="PANTHER" id="PTHR30149">
    <property type="entry name" value="HYDROGENASE PROTEIN ASSEMBLY PROTEIN HYPD"/>
    <property type="match status" value="1"/>
</dbReference>
<dbReference type="AlphaFoldDB" id="A0A2S7K0C7"/>
<dbReference type="NCBIfam" id="TIGR00075">
    <property type="entry name" value="hypD"/>
    <property type="match status" value="1"/>
</dbReference>
<keyword evidence="3" id="KW-0408">Iron</keyword>
<name>A0A2S7K0C7_9PROT</name>
<dbReference type="Pfam" id="PF01924">
    <property type="entry name" value="HypD"/>
    <property type="match status" value="1"/>
</dbReference>
<evidence type="ECO:0000256" key="4">
    <source>
        <dbReference type="PIRNR" id="PIRNR005622"/>
    </source>
</evidence>
<sequence>MRYVDEFRAVDSVQRLAEEIRKTTIQHWSVMEVCGGQTHAIMRYGLQELLPEEITLLHGPGCPVCVTPQSYIDKAIEIALLPDVVFCTFGDMLRVPSGDSDLAQAKARGGDVRVVYSPVDAVEVARVNPDKDVVFFAVGFETTAPANALAVRRAKDEGLTNFSLLVSQVLVPPALLALLSQPDCRIDAFLAAGHVCAVAGLDAYHAIAEKHHTPIVATGFEPADILRGVLHAVRQLEAGEAFVENSYERAVAQQGNKTAQALMMEIFEIAPKEWRGMGVIPASGLALNAAHADFDAERRFGAIGAAPRRDCGCISGAILQGVKRPPDCPRFATSCTPDNPIGVTMASMEGACSAYYQYREGGSGHER</sequence>
<dbReference type="InterPro" id="IPR042244">
    <property type="entry name" value="HypD_2_sf"/>
</dbReference>
<dbReference type="Proteomes" id="UP000239504">
    <property type="component" value="Unassembled WGS sequence"/>
</dbReference>
<reference evidence="5 6" key="1">
    <citation type="submission" date="2017-12" db="EMBL/GenBank/DDBJ databases">
        <authorList>
            <person name="Hurst M.R.H."/>
        </authorList>
    </citation>
    <scope>NUCLEOTIDE SEQUENCE [LARGE SCALE GENOMIC DNA]</scope>
    <source>
        <strain evidence="5 6">SY-3-19</strain>
    </source>
</reference>
<dbReference type="Gene3D" id="6.10.20.100">
    <property type="match status" value="1"/>
</dbReference>
<dbReference type="GO" id="GO:0070025">
    <property type="term" value="F:carbon monoxide binding"/>
    <property type="evidence" value="ECO:0007669"/>
    <property type="project" value="TreeGrafter"/>
</dbReference>
<dbReference type="RefSeq" id="WP_104831188.1">
    <property type="nucleotide sequence ID" value="NZ_PJCH01000015.1"/>
</dbReference>
<dbReference type="GO" id="GO:0051604">
    <property type="term" value="P:protein maturation"/>
    <property type="evidence" value="ECO:0007669"/>
    <property type="project" value="TreeGrafter"/>
</dbReference>
<gene>
    <name evidence="5" type="ORF">CW354_16455</name>
</gene>
<dbReference type="GO" id="GO:0051539">
    <property type="term" value="F:4 iron, 4 sulfur cluster binding"/>
    <property type="evidence" value="ECO:0007669"/>
    <property type="project" value="TreeGrafter"/>
</dbReference>
<comment type="caution">
    <text evidence="5">The sequence shown here is derived from an EMBL/GenBank/DDBJ whole genome shotgun (WGS) entry which is preliminary data.</text>
</comment>
<evidence type="ECO:0000256" key="1">
    <source>
        <dbReference type="ARBA" id="ARBA00007888"/>
    </source>
</evidence>
<evidence type="ECO:0000313" key="6">
    <source>
        <dbReference type="Proteomes" id="UP000239504"/>
    </source>
</evidence>
<organism evidence="5 6">
    <name type="scientific">Hyphococcus luteus</name>
    <dbReference type="NCBI Taxonomy" id="2058213"/>
    <lineage>
        <taxon>Bacteria</taxon>
        <taxon>Pseudomonadati</taxon>
        <taxon>Pseudomonadota</taxon>
        <taxon>Alphaproteobacteria</taxon>
        <taxon>Parvularculales</taxon>
        <taxon>Parvularculaceae</taxon>
        <taxon>Hyphococcus</taxon>
    </lineage>
</organism>
<protein>
    <recommendedName>
        <fullName evidence="4">Hydrogenase maturation factor</fullName>
    </recommendedName>
</protein>
<dbReference type="OrthoDB" id="9770424at2"/>
<evidence type="ECO:0000256" key="3">
    <source>
        <dbReference type="ARBA" id="ARBA00023004"/>
    </source>
</evidence>
<dbReference type="PIRSF" id="PIRSF005622">
    <property type="entry name" value="Hydrgn_mat_hypD"/>
    <property type="match status" value="1"/>
</dbReference>